<dbReference type="SMART" id="SM01008">
    <property type="entry name" value="Ald_Xan_dh_C"/>
    <property type="match status" value="1"/>
</dbReference>
<dbReference type="HOGENOM" id="CLU_001681_2_3_7"/>
<dbReference type="InterPro" id="IPR036856">
    <property type="entry name" value="Ald_Oxase/Xan_DH_a/b_sf"/>
</dbReference>
<proteinExistence type="predicted"/>
<evidence type="ECO:0000313" key="2">
    <source>
        <dbReference type="EMBL" id="AFM23151.1"/>
    </source>
</evidence>
<dbReference type="PANTHER" id="PTHR11908:SF157">
    <property type="entry name" value="XANTHINE DEHYDROGENASE SUBUNIT D-RELATED"/>
    <property type="match status" value="1"/>
</dbReference>
<accession>I4C0R0</accession>
<dbReference type="eggNOG" id="COG1529">
    <property type="taxonomic scope" value="Bacteria"/>
</dbReference>
<dbReference type="GO" id="GO:0016491">
    <property type="term" value="F:oxidoreductase activity"/>
    <property type="evidence" value="ECO:0007669"/>
    <property type="project" value="InterPro"/>
</dbReference>
<dbReference type="Pfam" id="PF01315">
    <property type="entry name" value="Ald_Xan_dh_C"/>
    <property type="match status" value="1"/>
</dbReference>
<dbReference type="Proteomes" id="UP000006055">
    <property type="component" value="Chromosome"/>
</dbReference>
<dbReference type="PANTHER" id="PTHR11908">
    <property type="entry name" value="XANTHINE DEHYDROGENASE"/>
    <property type="match status" value="1"/>
</dbReference>
<sequence length="776" mass="83510">MDVTEAPAQSLSAVISRSTISIMLEPSFRHIGTNIPRTGSAERALGTAAFSADLEMPSALTLLVLRSNRHHAQILEIDTSRAEKVPGCVRVFTARDIPGRNRLGIINKDQRLLADDKVRCVGDPVALIAAETPDAAERALAEIRVEYKDLPSVFDPEEALRPGAPEIHEDGNLLGSRFVLRGNPDEAFKHCEVVVEQVYTTGFVEHTYLEPDSGIAYVDEDGVLVIHASTQNPHYDQKDVADLLGIEEDKVRIIQSATGGGFGSKLDMNVQGFVGLAAFLLQRPARMVYTREEAFLATAKRHPLKIWFKSGATRDGRLLAVDVSIIGDTGAYASYGLAVVSRAAVHATGPYEVPNVRIESRFSYTNNPMAGAMRGFGVPQVALAHESQMDMLAERLGLSPFEIRLRNCYRIGSTTATGQELQASVGIGAALEAIGPHYHEAIAAKEEVKHKPYVRRGVGIGAMMYGIGNTGMRNPSSAQMKLDLNGNVSLFTGAADIGQGSSTVLLQIAAEELNIDPDDISLIVADTMLTTSAGATSASRQTYISGNAVLDAAKKLKDVILTQAATILKTDKAQLVLENGWVHSKTNVVDGVSFKRIAERAHKAGLPLNWQGYFDPDTTPLDPETGHGRPYSTYAFATHLVEVEVDTLTGEVRVLKVVAAHDVGKAINPRNVHGQIYSGVVMGIGFALMEEFFPGRTESMKDYHIPCAADVPQIMSIIIEDPEPTGPFGAKGVGEPALIPTAPAILNAIKDALGVRIYSLPANLERVMKACLVAQT</sequence>
<dbReference type="GO" id="GO:0005506">
    <property type="term" value="F:iron ion binding"/>
    <property type="evidence" value="ECO:0007669"/>
    <property type="project" value="InterPro"/>
</dbReference>
<dbReference type="SUPFAM" id="SSF54665">
    <property type="entry name" value="CO dehydrogenase molybdoprotein N-domain-like"/>
    <property type="match status" value="1"/>
</dbReference>
<dbReference type="Pfam" id="PF02738">
    <property type="entry name" value="MoCoBD_1"/>
    <property type="match status" value="1"/>
</dbReference>
<reference evidence="3" key="1">
    <citation type="submission" date="2012-06" db="EMBL/GenBank/DDBJ databases">
        <title>Complete sequence of chromosome of Desulfomonile tiedjei DSM 6799.</title>
        <authorList>
            <person name="Lucas S."/>
            <person name="Copeland A."/>
            <person name="Lapidus A."/>
            <person name="Glavina del Rio T."/>
            <person name="Dalin E."/>
            <person name="Tice H."/>
            <person name="Bruce D."/>
            <person name="Goodwin L."/>
            <person name="Pitluck S."/>
            <person name="Peters L."/>
            <person name="Ovchinnikova G."/>
            <person name="Zeytun A."/>
            <person name="Lu M."/>
            <person name="Kyrpides N."/>
            <person name="Mavromatis K."/>
            <person name="Ivanova N."/>
            <person name="Brettin T."/>
            <person name="Detter J.C."/>
            <person name="Han C."/>
            <person name="Larimer F."/>
            <person name="Land M."/>
            <person name="Hauser L."/>
            <person name="Markowitz V."/>
            <person name="Cheng J.-F."/>
            <person name="Hugenholtz P."/>
            <person name="Woyke T."/>
            <person name="Wu D."/>
            <person name="Spring S."/>
            <person name="Schroeder M."/>
            <person name="Brambilla E."/>
            <person name="Klenk H.-P."/>
            <person name="Eisen J.A."/>
        </authorList>
    </citation>
    <scope>NUCLEOTIDE SEQUENCE [LARGE SCALE GENOMIC DNA]</scope>
    <source>
        <strain evidence="3">ATCC 49306 / DSM 6799 / DCB-1</strain>
    </source>
</reference>
<dbReference type="SUPFAM" id="SSF56003">
    <property type="entry name" value="Molybdenum cofactor-binding domain"/>
    <property type="match status" value="1"/>
</dbReference>
<dbReference type="InterPro" id="IPR000674">
    <property type="entry name" value="Ald_Oxase/Xan_DH_a/b"/>
</dbReference>
<dbReference type="InterPro" id="IPR046867">
    <property type="entry name" value="AldOxase/xan_DH_MoCoBD2"/>
</dbReference>
<dbReference type="Gene3D" id="3.30.365.10">
    <property type="entry name" value="Aldehyde oxidase/xanthine dehydrogenase, molybdopterin binding domain"/>
    <property type="match status" value="4"/>
</dbReference>
<dbReference type="Pfam" id="PF20256">
    <property type="entry name" value="MoCoBD_2"/>
    <property type="match status" value="1"/>
</dbReference>
<dbReference type="KEGG" id="dti:Desti_0416"/>
<organism evidence="2 3">
    <name type="scientific">Desulfomonile tiedjei (strain ATCC 49306 / DSM 6799 / DCB-1)</name>
    <dbReference type="NCBI Taxonomy" id="706587"/>
    <lineage>
        <taxon>Bacteria</taxon>
        <taxon>Pseudomonadati</taxon>
        <taxon>Thermodesulfobacteriota</taxon>
        <taxon>Desulfomonilia</taxon>
        <taxon>Desulfomonilales</taxon>
        <taxon>Desulfomonilaceae</taxon>
        <taxon>Desulfomonile</taxon>
    </lineage>
</organism>
<dbReference type="InterPro" id="IPR016208">
    <property type="entry name" value="Ald_Oxase/xanthine_DH-like"/>
</dbReference>
<evidence type="ECO:0000313" key="3">
    <source>
        <dbReference type="Proteomes" id="UP000006055"/>
    </source>
</evidence>
<dbReference type="AlphaFoldDB" id="I4C0R0"/>
<dbReference type="STRING" id="706587.Desti_0416"/>
<name>I4C0R0_DESTA</name>
<gene>
    <name evidence="2" type="ordered locus">Desti_0416</name>
</gene>
<keyword evidence="3" id="KW-1185">Reference proteome</keyword>
<feature type="domain" description="Aldehyde oxidase/xanthine dehydrogenase a/b hammerhead" evidence="1">
    <location>
        <begin position="45"/>
        <end position="151"/>
    </location>
</feature>
<dbReference type="Gene3D" id="3.90.1170.50">
    <property type="entry name" value="Aldehyde oxidase/xanthine dehydrogenase, a/b hammerhead"/>
    <property type="match status" value="1"/>
</dbReference>
<dbReference type="PATRIC" id="fig|706587.4.peg.473"/>
<dbReference type="EMBL" id="CP003360">
    <property type="protein sequence ID" value="AFM23151.1"/>
    <property type="molecule type" value="Genomic_DNA"/>
</dbReference>
<dbReference type="InterPro" id="IPR008274">
    <property type="entry name" value="AldOxase/xan_DH_MoCoBD1"/>
</dbReference>
<dbReference type="InterPro" id="IPR037165">
    <property type="entry name" value="AldOxase/xan_DH_Mopterin-bd_sf"/>
</dbReference>
<evidence type="ECO:0000259" key="1">
    <source>
        <dbReference type="SMART" id="SM01008"/>
    </source>
</evidence>
<protein>
    <submittedName>
        <fullName evidence="2">Aerobic-type carbon monoxide dehydrogenase, large subunit CoxL/CutL-like protein</fullName>
    </submittedName>
</protein>